<name>A0A1F5JNR8_9BACT</name>
<evidence type="ECO:0000313" key="3">
    <source>
        <dbReference type="Proteomes" id="UP000176902"/>
    </source>
</evidence>
<protein>
    <recommendedName>
        <fullName evidence="1">Glycosyltransferase 2-like domain-containing protein</fullName>
    </recommendedName>
</protein>
<dbReference type="Pfam" id="PF00535">
    <property type="entry name" value="Glycos_transf_2"/>
    <property type="match status" value="1"/>
</dbReference>
<gene>
    <name evidence="2" type="ORF">A3C59_04670</name>
</gene>
<feature type="domain" description="Glycosyltransferase 2-like" evidence="1">
    <location>
        <begin position="10"/>
        <end position="151"/>
    </location>
</feature>
<organism evidence="2 3">
    <name type="scientific">Candidatus Daviesbacteria bacterium RIFCSPHIGHO2_02_FULL_36_13</name>
    <dbReference type="NCBI Taxonomy" id="1797768"/>
    <lineage>
        <taxon>Bacteria</taxon>
        <taxon>Candidatus Daviesiibacteriota</taxon>
    </lineage>
</organism>
<dbReference type="PANTHER" id="PTHR43630">
    <property type="entry name" value="POLY-BETA-1,6-N-ACETYL-D-GLUCOSAMINE SYNTHASE"/>
    <property type="match status" value="1"/>
</dbReference>
<dbReference type="InterPro" id="IPR029044">
    <property type="entry name" value="Nucleotide-diphossugar_trans"/>
</dbReference>
<dbReference type="InterPro" id="IPR001173">
    <property type="entry name" value="Glyco_trans_2-like"/>
</dbReference>
<sequence>MKPSNKNGISLIIHTKNEEKNIRDCILSAKEVANEIIVIDQSSTDRTVEVAKSLGATVYRIPDEGFIDNFRNFGISKTKFKWALALDADERLTRKLSTKIKKMVKDNEYDVVVFPFKNIRLGKWMQHTGWWPDYHPRLFRKGYLKWPTNIAKAHIQPIIKGNILTLDAIEKNAILHHNVTSMQSLLSKMTRYYFLEDAGGFFEKNKMTPQTLINYYEGEFKYRYIEERGYLDGMRGFVFSKFREYAKFLEFVKWWESNRYPEIFDQEGLFKIISDDFENKNELRVFKSSKTFKAWRAYCRFKDYLKKIMRI</sequence>
<dbReference type="AlphaFoldDB" id="A0A1F5JNR8"/>
<dbReference type="Gene3D" id="3.90.550.10">
    <property type="entry name" value="Spore Coat Polysaccharide Biosynthesis Protein SpsA, Chain A"/>
    <property type="match status" value="1"/>
</dbReference>
<accession>A0A1F5JNR8</accession>
<dbReference type="CDD" id="cd02511">
    <property type="entry name" value="Beta4Glucosyltransferase"/>
    <property type="match status" value="1"/>
</dbReference>
<dbReference type="STRING" id="1797768.A3C59_04670"/>
<dbReference type="Proteomes" id="UP000176902">
    <property type="component" value="Unassembled WGS sequence"/>
</dbReference>
<proteinExistence type="predicted"/>
<dbReference type="PANTHER" id="PTHR43630:SF2">
    <property type="entry name" value="GLYCOSYLTRANSFERASE"/>
    <property type="match status" value="1"/>
</dbReference>
<comment type="caution">
    <text evidence="2">The sequence shown here is derived from an EMBL/GenBank/DDBJ whole genome shotgun (WGS) entry which is preliminary data.</text>
</comment>
<reference evidence="2 3" key="1">
    <citation type="journal article" date="2016" name="Nat. Commun.">
        <title>Thousands of microbial genomes shed light on interconnected biogeochemical processes in an aquifer system.</title>
        <authorList>
            <person name="Anantharaman K."/>
            <person name="Brown C.T."/>
            <person name="Hug L.A."/>
            <person name="Sharon I."/>
            <person name="Castelle C.J."/>
            <person name="Probst A.J."/>
            <person name="Thomas B.C."/>
            <person name="Singh A."/>
            <person name="Wilkins M.J."/>
            <person name="Karaoz U."/>
            <person name="Brodie E.L."/>
            <person name="Williams K.H."/>
            <person name="Hubbard S.S."/>
            <person name="Banfield J.F."/>
        </authorList>
    </citation>
    <scope>NUCLEOTIDE SEQUENCE [LARGE SCALE GENOMIC DNA]</scope>
</reference>
<evidence type="ECO:0000259" key="1">
    <source>
        <dbReference type="Pfam" id="PF00535"/>
    </source>
</evidence>
<dbReference type="SUPFAM" id="SSF53448">
    <property type="entry name" value="Nucleotide-diphospho-sugar transferases"/>
    <property type="match status" value="1"/>
</dbReference>
<evidence type="ECO:0000313" key="2">
    <source>
        <dbReference type="EMBL" id="OGE30246.1"/>
    </source>
</evidence>
<dbReference type="EMBL" id="MFCV01000048">
    <property type="protein sequence ID" value="OGE30246.1"/>
    <property type="molecule type" value="Genomic_DNA"/>
</dbReference>